<feature type="domain" description="N-acetyltransferase" evidence="2">
    <location>
        <begin position="317"/>
        <end position="449"/>
    </location>
</feature>
<evidence type="ECO:0000313" key="4">
    <source>
        <dbReference type="Proteomes" id="UP000887458"/>
    </source>
</evidence>
<reference evidence="3 4" key="1">
    <citation type="journal article" date="2018" name="J. Allergy Clin. Immunol.">
        <title>High-quality assembly of Dermatophagoides pteronyssinus genome and transcriptome reveals a wide range of novel allergens.</title>
        <authorList>
            <person name="Liu X.Y."/>
            <person name="Yang K.Y."/>
            <person name="Wang M.Q."/>
            <person name="Kwok J.S."/>
            <person name="Zeng X."/>
            <person name="Yang Z."/>
            <person name="Xiao X.J."/>
            <person name="Lau C.P."/>
            <person name="Li Y."/>
            <person name="Huang Z.M."/>
            <person name="Ba J.G."/>
            <person name="Yim A.K."/>
            <person name="Ouyang C.Y."/>
            <person name="Ngai S.M."/>
            <person name="Chan T.F."/>
            <person name="Leung E.L."/>
            <person name="Liu L."/>
            <person name="Liu Z.G."/>
            <person name="Tsui S.K."/>
        </authorList>
    </citation>
    <scope>NUCLEOTIDE SEQUENCE [LARGE SCALE GENOMIC DNA]</scope>
    <source>
        <strain evidence="3">Derp</strain>
    </source>
</reference>
<name>A0ABQ8JTD0_DERPT</name>
<dbReference type="Pfam" id="PF00583">
    <property type="entry name" value="Acetyltransf_1"/>
    <property type="match status" value="1"/>
</dbReference>
<sequence length="626" mass="72883">MKTAQHLQYFRSSKPSLFTDIAILDDYLYKAVDSFQLMCLYSQSTLFQKRPLFTIYNLINGYLCNYVDVEYNYRQPPFERPTIEQLLKSIANDNKNNVIIRKYSEIFLRLFDRYKFQSIDIDRTQEQSEQLKIFKELFLVFCLLPRTIKSLKLYRPSEIFGQSHLLSIIDFIRDDFNKQIEIVDENYHKFLNLITSEHSFISNSNENDSSTAANNNNNNNNSINTTSMNDRRRSKTSPNSTLSTRLRRHSLDQILSDGIRVCDVERLYQHQNEIFDRCCCVHTVPIGSNTVDSVIHDEDLVYIRIDPAASVLPTVSIEVKHFILGNAGALINDRLKRMGTMNVHDKLFAKTVTTLVLIHRPTGRLLAVLTFDFRSKENLGELIFLVVTPRYQRRGYGSMLLSIMAKMIIPECSEYAVHADLGAIDFYKRIGFIEETNTKEIIRLEKFMGQYTGSVLMRANRTIMMQKLRPLSLKIDLISIENIQPTRSNCPIHVGISQALSSSSSSTSSNDQMNEISMEELKIFHHTICEHLAPLLVATQNVRDSLAQSRDSAENLVVYDNLVLFKQLNSSLMYIDLARILYYRFLWFITHCQWKYRRDCRLTIARKVECHLKRLFVFKFGFEEMF</sequence>
<proteinExistence type="predicted"/>
<comment type="caution">
    <text evidence="3">The sequence shown here is derived from an EMBL/GenBank/DDBJ whole genome shotgun (WGS) entry which is preliminary data.</text>
</comment>
<dbReference type="InterPro" id="IPR016181">
    <property type="entry name" value="Acyl_CoA_acyltransferase"/>
</dbReference>
<dbReference type="EMBL" id="NJHN03000017">
    <property type="protein sequence ID" value="KAH9425878.1"/>
    <property type="molecule type" value="Genomic_DNA"/>
</dbReference>
<dbReference type="CDD" id="cd04301">
    <property type="entry name" value="NAT_SF"/>
    <property type="match status" value="1"/>
</dbReference>
<feature type="region of interest" description="Disordered" evidence="1">
    <location>
        <begin position="205"/>
        <end position="243"/>
    </location>
</feature>
<protein>
    <submittedName>
        <fullName evidence="3">Histone acetyltransferase kat2b</fullName>
    </submittedName>
</protein>
<accession>A0ABQ8JTD0</accession>
<evidence type="ECO:0000259" key="2">
    <source>
        <dbReference type="PROSITE" id="PS51186"/>
    </source>
</evidence>
<evidence type="ECO:0000256" key="1">
    <source>
        <dbReference type="SAM" id="MobiDB-lite"/>
    </source>
</evidence>
<dbReference type="Pfam" id="PF06466">
    <property type="entry name" value="PCAF_N"/>
    <property type="match status" value="1"/>
</dbReference>
<dbReference type="InterPro" id="IPR009464">
    <property type="entry name" value="PCAF_N"/>
</dbReference>
<reference evidence="3 4" key="2">
    <citation type="journal article" date="2022" name="Mol. Biol. Evol.">
        <title>Comparative Genomics Reveals Insights into the Divergent Evolution of Astigmatic Mites and Household Pest Adaptations.</title>
        <authorList>
            <person name="Xiong Q."/>
            <person name="Wan A.T."/>
            <person name="Liu X."/>
            <person name="Fung C.S."/>
            <person name="Xiao X."/>
            <person name="Malainual N."/>
            <person name="Hou J."/>
            <person name="Wang L."/>
            <person name="Wang M."/>
            <person name="Yang K.Y."/>
            <person name="Cui Y."/>
            <person name="Leung E.L."/>
            <person name="Nong W."/>
            <person name="Shin S.K."/>
            <person name="Au S.W."/>
            <person name="Jeong K.Y."/>
            <person name="Chew F.T."/>
            <person name="Hui J.H."/>
            <person name="Leung T.F."/>
            <person name="Tungtrongchitr A."/>
            <person name="Zhong N."/>
            <person name="Liu Z."/>
            <person name="Tsui S.K."/>
        </authorList>
    </citation>
    <scope>NUCLEOTIDE SEQUENCE [LARGE SCALE GENOMIC DNA]</scope>
    <source>
        <strain evidence="3">Derp</strain>
    </source>
</reference>
<dbReference type="PROSITE" id="PS51186">
    <property type="entry name" value="GNAT"/>
    <property type="match status" value="1"/>
</dbReference>
<gene>
    <name evidence="3" type="primary">KAT2B_2</name>
    <name evidence="3" type="ORF">DERP_005097</name>
</gene>
<organism evidence="3 4">
    <name type="scientific">Dermatophagoides pteronyssinus</name>
    <name type="common">European house dust mite</name>
    <dbReference type="NCBI Taxonomy" id="6956"/>
    <lineage>
        <taxon>Eukaryota</taxon>
        <taxon>Metazoa</taxon>
        <taxon>Ecdysozoa</taxon>
        <taxon>Arthropoda</taxon>
        <taxon>Chelicerata</taxon>
        <taxon>Arachnida</taxon>
        <taxon>Acari</taxon>
        <taxon>Acariformes</taxon>
        <taxon>Sarcoptiformes</taxon>
        <taxon>Astigmata</taxon>
        <taxon>Psoroptidia</taxon>
        <taxon>Analgoidea</taxon>
        <taxon>Pyroglyphidae</taxon>
        <taxon>Dermatophagoidinae</taxon>
        <taxon>Dermatophagoides</taxon>
    </lineage>
</organism>
<feature type="compositionally biased region" description="Low complexity" evidence="1">
    <location>
        <begin position="205"/>
        <end position="228"/>
    </location>
</feature>
<dbReference type="Gene3D" id="3.40.630.30">
    <property type="match status" value="1"/>
</dbReference>
<dbReference type="Proteomes" id="UP000887458">
    <property type="component" value="Unassembled WGS sequence"/>
</dbReference>
<keyword evidence="4" id="KW-1185">Reference proteome</keyword>
<dbReference type="SUPFAM" id="SSF55729">
    <property type="entry name" value="Acyl-CoA N-acyltransferases (Nat)"/>
    <property type="match status" value="1"/>
</dbReference>
<evidence type="ECO:0000313" key="3">
    <source>
        <dbReference type="EMBL" id="KAH9425878.1"/>
    </source>
</evidence>
<dbReference type="InterPro" id="IPR000182">
    <property type="entry name" value="GNAT_dom"/>
</dbReference>